<feature type="compositionally biased region" description="Pro residues" evidence="1">
    <location>
        <begin position="40"/>
        <end position="54"/>
    </location>
</feature>
<evidence type="ECO:0000313" key="3">
    <source>
        <dbReference type="Proteomes" id="UP000236047"/>
    </source>
</evidence>
<dbReference type="EMBL" id="LJSN01000005">
    <property type="protein sequence ID" value="PNE35797.1"/>
    <property type="molecule type" value="Genomic_DNA"/>
</dbReference>
<feature type="compositionally biased region" description="Low complexity" evidence="1">
    <location>
        <begin position="1"/>
        <end position="21"/>
    </location>
</feature>
<evidence type="ECO:0000313" key="2">
    <source>
        <dbReference type="EMBL" id="PNE35797.1"/>
    </source>
</evidence>
<accession>A0A2N8P462</accession>
<dbReference type="Proteomes" id="UP000236047">
    <property type="component" value="Unassembled WGS sequence"/>
</dbReference>
<keyword evidence="3" id="KW-1185">Reference proteome</keyword>
<feature type="region of interest" description="Disordered" evidence="1">
    <location>
        <begin position="1"/>
        <end position="64"/>
    </location>
</feature>
<organism evidence="2 3">
    <name type="scientific">Streptomyces noursei</name>
    <name type="common">Streptomyces albulus</name>
    <dbReference type="NCBI Taxonomy" id="1971"/>
    <lineage>
        <taxon>Bacteria</taxon>
        <taxon>Bacillati</taxon>
        <taxon>Actinomycetota</taxon>
        <taxon>Actinomycetes</taxon>
        <taxon>Kitasatosporales</taxon>
        <taxon>Streptomycetaceae</taxon>
        <taxon>Streptomyces</taxon>
    </lineage>
</organism>
<name>A0A2N8P462_STRNR</name>
<comment type="caution">
    <text evidence="2">The sequence shown here is derived from an EMBL/GenBank/DDBJ whole genome shotgun (WGS) entry which is preliminary data.</text>
</comment>
<dbReference type="RefSeq" id="WP_276528320.1">
    <property type="nucleotide sequence ID" value="NZ_LJSN01000005.1"/>
</dbReference>
<gene>
    <name evidence="2" type="ORF">AOB60_37015</name>
</gene>
<reference evidence="3" key="1">
    <citation type="submission" date="2015-09" db="EMBL/GenBank/DDBJ databases">
        <authorList>
            <person name="Graham D.E."/>
            <person name="Mahan K.M."/>
            <person name="Klingeman D.M."/>
            <person name="Fida T."/>
            <person name="Giannone R.J."/>
            <person name="Hettich R.L."/>
            <person name="Parry R.J."/>
            <person name="Spain J.C."/>
        </authorList>
    </citation>
    <scope>NUCLEOTIDE SEQUENCE [LARGE SCALE GENOMIC DNA]</scope>
    <source>
        <strain evidence="3">JCM 4701</strain>
    </source>
</reference>
<proteinExistence type="predicted"/>
<evidence type="ECO:0000256" key="1">
    <source>
        <dbReference type="SAM" id="MobiDB-lite"/>
    </source>
</evidence>
<dbReference type="AlphaFoldDB" id="A0A2N8P462"/>
<sequence length="64" mass="6426">MAADGALAVLRPAAPPRSADAPWHHARPAFEEAEAAGKPAPAPEPGPADAPPAQRPEDEGGDTP</sequence>
<protein>
    <submittedName>
        <fullName evidence="2">Uncharacterized protein</fullName>
    </submittedName>
</protein>